<dbReference type="EMBL" id="JACXVP010000002">
    <property type="protein sequence ID" value="KAG5623381.1"/>
    <property type="molecule type" value="Genomic_DNA"/>
</dbReference>
<proteinExistence type="predicted"/>
<accession>A0A9J6AFE9</accession>
<dbReference type="Proteomes" id="UP000824120">
    <property type="component" value="Chromosome 2"/>
</dbReference>
<reference evidence="1 2" key="1">
    <citation type="submission" date="2020-09" db="EMBL/GenBank/DDBJ databases">
        <title>De no assembly of potato wild relative species, Solanum commersonii.</title>
        <authorList>
            <person name="Cho K."/>
        </authorList>
    </citation>
    <scope>NUCLEOTIDE SEQUENCE [LARGE SCALE GENOMIC DNA]</scope>
    <source>
        <strain evidence="1">LZ3.2</strain>
        <tissue evidence="1">Leaf</tissue>
    </source>
</reference>
<protein>
    <submittedName>
        <fullName evidence="1">Uncharacterized protein</fullName>
    </submittedName>
</protein>
<name>A0A9J6AFE9_SOLCO</name>
<keyword evidence="2" id="KW-1185">Reference proteome</keyword>
<dbReference type="AlphaFoldDB" id="A0A9J6AFE9"/>
<evidence type="ECO:0000313" key="1">
    <source>
        <dbReference type="EMBL" id="KAG5623381.1"/>
    </source>
</evidence>
<evidence type="ECO:0000313" key="2">
    <source>
        <dbReference type="Proteomes" id="UP000824120"/>
    </source>
</evidence>
<comment type="caution">
    <text evidence="1">The sequence shown here is derived from an EMBL/GenBank/DDBJ whole genome shotgun (WGS) entry which is preliminary data.</text>
</comment>
<organism evidence="1 2">
    <name type="scientific">Solanum commersonii</name>
    <name type="common">Commerson's wild potato</name>
    <name type="synonym">Commerson's nightshade</name>
    <dbReference type="NCBI Taxonomy" id="4109"/>
    <lineage>
        <taxon>Eukaryota</taxon>
        <taxon>Viridiplantae</taxon>
        <taxon>Streptophyta</taxon>
        <taxon>Embryophyta</taxon>
        <taxon>Tracheophyta</taxon>
        <taxon>Spermatophyta</taxon>
        <taxon>Magnoliopsida</taxon>
        <taxon>eudicotyledons</taxon>
        <taxon>Gunneridae</taxon>
        <taxon>Pentapetalae</taxon>
        <taxon>asterids</taxon>
        <taxon>lamiids</taxon>
        <taxon>Solanales</taxon>
        <taxon>Solanaceae</taxon>
        <taxon>Solanoideae</taxon>
        <taxon>Solaneae</taxon>
        <taxon>Solanum</taxon>
    </lineage>
</organism>
<sequence>MCSEGLWRMRMTRAMGWDFGSWRSSLELPQLQIVHQTKTVRDSLAEETEGVVSNLLWGDPLLALSSRGDHAGLQQDTFKHDIVLGKVEENFSPHLLGDFKGPINVVFTINVSSKRIAPEMYSPSPGTETSRVLNAWRLASVFSIPIEAKRFPQVALDSSMAKIPRPGDAIVVYTQSISSN</sequence>
<gene>
    <name evidence="1" type="ORF">H5410_008599</name>
</gene>